<dbReference type="Proteomes" id="UP000019593">
    <property type="component" value="Chromosome"/>
</dbReference>
<organism evidence="1 2">
    <name type="scientific">Roseicyclus elongatus DSM 19469</name>
    <dbReference type="NCBI Taxonomy" id="1294273"/>
    <lineage>
        <taxon>Bacteria</taxon>
        <taxon>Pseudomonadati</taxon>
        <taxon>Pseudomonadota</taxon>
        <taxon>Alphaproteobacteria</taxon>
        <taxon>Rhodobacterales</taxon>
        <taxon>Roseobacteraceae</taxon>
        <taxon>Roseicyclus</taxon>
    </lineage>
</organism>
<evidence type="ECO:0008006" key="3">
    <source>
        <dbReference type="Google" id="ProtNLM"/>
    </source>
</evidence>
<accession>W8SMH1</accession>
<dbReference type="Gene3D" id="3.40.50.2000">
    <property type="entry name" value="Glycogen Phosphorylase B"/>
    <property type="match status" value="1"/>
</dbReference>
<dbReference type="EMBL" id="CP004372">
    <property type="protein sequence ID" value="AHM03745.1"/>
    <property type="molecule type" value="Genomic_DNA"/>
</dbReference>
<protein>
    <recommendedName>
        <fullName evidence="3">Glycosyl transferase family 1 domain-containing protein</fullName>
    </recommendedName>
</protein>
<dbReference type="HOGENOM" id="CLU_1169962_0_0_5"/>
<dbReference type="eggNOG" id="COG0438">
    <property type="taxonomic scope" value="Bacteria"/>
</dbReference>
<dbReference type="KEGG" id="red:roselon_01357"/>
<keyword evidence="2" id="KW-1185">Reference proteome</keyword>
<dbReference type="AlphaFoldDB" id="W8SMH1"/>
<proteinExistence type="predicted"/>
<evidence type="ECO:0000313" key="1">
    <source>
        <dbReference type="EMBL" id="AHM03745.1"/>
    </source>
</evidence>
<gene>
    <name evidence="1" type="ORF">roselon_01357</name>
</gene>
<name>W8SMH1_9RHOB</name>
<evidence type="ECO:0000313" key="2">
    <source>
        <dbReference type="Proteomes" id="UP000019593"/>
    </source>
</evidence>
<reference evidence="1 2" key="1">
    <citation type="submission" date="2013-03" db="EMBL/GenBank/DDBJ databases">
        <authorList>
            <person name="Fiebig A."/>
            <person name="Goeker M."/>
            <person name="Klenk H.-P.P."/>
        </authorList>
    </citation>
    <scope>NUCLEOTIDE SEQUENCE [LARGE SCALE GENOMIC DNA]</scope>
    <source>
        <strain evidence="2">DSM 19469</strain>
    </source>
</reference>
<dbReference type="STRING" id="1294273.roselon_01357"/>
<sequence>MKHALYAALRRLPRTSVLTIVPFEIAPEYEKVATGWIYDPQLWDLHATGRLGRIEQTPLSKHLIQRANGRRIIAFLGLVRNSKGFGILADMLASSPNWSEEILLIVAGRVTEECDEDAKRLEADGAQIVNRFISDEELESLYLISDFIWCCYHPDYDQASGIFGRAVQLERTSLVRGGSYLARMTQAPFRLGPALTIDPDNALLRELCTPCDPAGENAGAHQFRLSSETLLSCVEAA</sequence>